<evidence type="ECO:0000313" key="9">
    <source>
        <dbReference type="Proteomes" id="UP000509750"/>
    </source>
</evidence>
<dbReference type="InterPro" id="IPR028923">
    <property type="entry name" value="SAICAR_synt/ADE2_N"/>
</dbReference>
<comment type="similarity">
    <text evidence="6">Belongs to the SAICAR synthetase family.</text>
</comment>
<keyword evidence="5 6" id="KW-0067">ATP-binding</keyword>
<dbReference type="GO" id="GO:0004639">
    <property type="term" value="F:phosphoribosylaminoimidazolesuccinocarboxamide synthase activity"/>
    <property type="evidence" value="ECO:0007669"/>
    <property type="project" value="UniProtKB-UniRule"/>
</dbReference>
<dbReference type="PANTHER" id="PTHR43700">
    <property type="entry name" value="PHOSPHORIBOSYLAMINOIMIDAZOLE-SUCCINOCARBOXAMIDE SYNTHASE"/>
    <property type="match status" value="1"/>
</dbReference>
<protein>
    <recommendedName>
        <fullName evidence="6">Phosphoribosylaminoimidazole-succinocarboxamide synthase</fullName>
        <ecNumber evidence="6">6.3.2.6</ecNumber>
    </recommendedName>
    <alternativeName>
        <fullName evidence="6">SAICAR synthetase</fullName>
    </alternativeName>
</protein>
<evidence type="ECO:0000256" key="5">
    <source>
        <dbReference type="ARBA" id="ARBA00022840"/>
    </source>
</evidence>
<evidence type="ECO:0000256" key="3">
    <source>
        <dbReference type="ARBA" id="ARBA00022741"/>
    </source>
</evidence>
<dbReference type="RefSeq" id="WP_179169327.1">
    <property type="nucleotide sequence ID" value="NZ_CP058529.1"/>
</dbReference>
<dbReference type="Proteomes" id="UP000509750">
    <property type="component" value="Chromosome"/>
</dbReference>
<dbReference type="UniPathway" id="UPA00074">
    <property type="reaction ID" value="UER00131"/>
</dbReference>
<dbReference type="AlphaFoldDB" id="A0A7D5GBT3"/>
<dbReference type="KEGG" id="halg:HUG10_09380"/>
<accession>A0A7D5GBT3</accession>
<dbReference type="NCBIfam" id="NF010566">
    <property type="entry name" value="PRK13959.1-4"/>
    <property type="match status" value="1"/>
</dbReference>
<organism evidence="8 9">
    <name type="scientific">Halorarum halophilum</name>
    <dbReference type="NCBI Taxonomy" id="2743090"/>
    <lineage>
        <taxon>Archaea</taxon>
        <taxon>Methanobacteriati</taxon>
        <taxon>Methanobacteriota</taxon>
        <taxon>Stenosarchaea group</taxon>
        <taxon>Halobacteria</taxon>
        <taxon>Halobacteriales</taxon>
        <taxon>Haloferacaceae</taxon>
        <taxon>Halorarum</taxon>
    </lineage>
</organism>
<dbReference type="GeneID" id="56029043"/>
<reference evidence="8 9" key="1">
    <citation type="submission" date="2020-07" db="EMBL/GenBank/DDBJ databases">
        <title>Gai3-2, isolated from salt lake.</title>
        <authorList>
            <person name="Cui H."/>
            <person name="Shi X."/>
        </authorList>
    </citation>
    <scope>NUCLEOTIDE SEQUENCE [LARGE SCALE GENOMIC DNA]</scope>
    <source>
        <strain evidence="8 9">Gai3-2</strain>
    </source>
</reference>
<dbReference type="EC" id="6.3.2.6" evidence="6"/>
<dbReference type="GO" id="GO:0006189">
    <property type="term" value="P:'de novo' IMP biosynthetic process"/>
    <property type="evidence" value="ECO:0007669"/>
    <property type="project" value="UniProtKB-UniRule"/>
</dbReference>
<keyword evidence="3 6" id="KW-0547">Nucleotide-binding</keyword>
<name>A0A7D5GBT3_9EURY</name>
<keyword evidence="9" id="KW-1185">Reference proteome</keyword>
<evidence type="ECO:0000256" key="4">
    <source>
        <dbReference type="ARBA" id="ARBA00022755"/>
    </source>
</evidence>
<evidence type="ECO:0000259" key="7">
    <source>
        <dbReference type="Pfam" id="PF01259"/>
    </source>
</evidence>
<dbReference type="Gene3D" id="3.30.470.20">
    <property type="entry name" value="ATP-grasp fold, B domain"/>
    <property type="match status" value="1"/>
</dbReference>
<evidence type="ECO:0000313" key="8">
    <source>
        <dbReference type="EMBL" id="QLG27752.1"/>
    </source>
</evidence>
<dbReference type="GO" id="GO:0005524">
    <property type="term" value="F:ATP binding"/>
    <property type="evidence" value="ECO:0007669"/>
    <property type="project" value="UniProtKB-KW"/>
</dbReference>
<gene>
    <name evidence="6" type="primary">purC</name>
    <name evidence="8" type="ORF">HUG10_09380</name>
</gene>
<evidence type="ECO:0000256" key="1">
    <source>
        <dbReference type="ARBA" id="ARBA00004672"/>
    </source>
</evidence>
<dbReference type="EMBL" id="CP058529">
    <property type="protein sequence ID" value="QLG27752.1"/>
    <property type="molecule type" value="Genomic_DNA"/>
</dbReference>
<dbReference type="GO" id="GO:0005737">
    <property type="term" value="C:cytoplasm"/>
    <property type="evidence" value="ECO:0007669"/>
    <property type="project" value="TreeGrafter"/>
</dbReference>
<dbReference type="Pfam" id="PF01259">
    <property type="entry name" value="SAICAR_synt"/>
    <property type="match status" value="1"/>
</dbReference>
<dbReference type="PANTHER" id="PTHR43700:SF1">
    <property type="entry name" value="PHOSPHORIBOSYLAMINOIMIDAZOLE-SUCCINOCARBOXAMIDE SYNTHASE"/>
    <property type="match status" value="1"/>
</dbReference>
<keyword evidence="4 6" id="KW-0658">Purine biosynthesis</keyword>
<feature type="domain" description="SAICAR synthetase/ADE2 N-terminal" evidence="7">
    <location>
        <begin position="22"/>
        <end position="269"/>
    </location>
</feature>
<dbReference type="Gene3D" id="3.30.200.20">
    <property type="entry name" value="Phosphorylase Kinase, domain 1"/>
    <property type="match status" value="1"/>
</dbReference>
<keyword evidence="2 6" id="KW-0436">Ligase</keyword>
<sequence length="337" mass="36973">MTSVKEFRVERAPTDAAPGVGSFVFTDDYSVFDWGKMPDEIPGKGASLCTMGSFNFELLEDEGVPTHYRGVGPDATPLAEAEGPPRELAIDLVNVPDLPFADGAYDYDAFHANAGSNYIVPLEIVFRNTVPVGSSLRKRIEPRDVALDRDEWPDEAVPLPGPIVEFSTKYEEQDRYLTREEADAVAGAADVDDLEAVALRVNELLTERAAGTGFVHEDGKIECLYADGEVRIADVVGTFDENRFAYDGQEVSKEVVRQYYKREHPEWVDAVGEAKARADCEGVADWRPLCEVEPPELPADVVEAAADMYAAGANAYTGRDWFDAPDLADAVDRVRGL</sequence>
<proteinExistence type="inferred from homology"/>
<dbReference type="OrthoDB" id="10775at2157"/>
<dbReference type="SUPFAM" id="SSF56104">
    <property type="entry name" value="SAICAR synthase-like"/>
    <property type="match status" value="1"/>
</dbReference>
<comment type="pathway">
    <text evidence="1 6">Purine metabolism; IMP biosynthesis via de novo pathway; 5-amino-1-(5-phospho-D-ribosyl)imidazole-4-carboxamide from 5-amino-1-(5-phospho-D-ribosyl)imidazole-4-carboxylate: step 1/2.</text>
</comment>
<evidence type="ECO:0000256" key="6">
    <source>
        <dbReference type="HAMAP-Rule" id="MF_00137"/>
    </source>
</evidence>
<evidence type="ECO:0000256" key="2">
    <source>
        <dbReference type="ARBA" id="ARBA00022598"/>
    </source>
</evidence>
<comment type="catalytic activity">
    <reaction evidence="6">
        <text>5-amino-1-(5-phospho-D-ribosyl)imidazole-4-carboxylate + L-aspartate + ATP = (2S)-2-[5-amino-1-(5-phospho-beta-D-ribosyl)imidazole-4-carboxamido]succinate + ADP + phosphate + 2 H(+)</text>
        <dbReference type="Rhea" id="RHEA:22628"/>
        <dbReference type="ChEBI" id="CHEBI:15378"/>
        <dbReference type="ChEBI" id="CHEBI:29991"/>
        <dbReference type="ChEBI" id="CHEBI:30616"/>
        <dbReference type="ChEBI" id="CHEBI:43474"/>
        <dbReference type="ChEBI" id="CHEBI:58443"/>
        <dbReference type="ChEBI" id="CHEBI:77657"/>
        <dbReference type="ChEBI" id="CHEBI:456216"/>
        <dbReference type="EC" id="6.3.2.6"/>
    </reaction>
</comment>
<dbReference type="HAMAP" id="MF_00137">
    <property type="entry name" value="SAICAR_synth"/>
    <property type="match status" value="1"/>
</dbReference>